<evidence type="ECO:0000256" key="4">
    <source>
        <dbReference type="SAM" id="MobiDB-lite"/>
    </source>
</evidence>
<dbReference type="InterPro" id="IPR036388">
    <property type="entry name" value="WH-like_DNA-bd_sf"/>
</dbReference>
<dbReference type="Proteomes" id="UP001235760">
    <property type="component" value="Unassembled WGS sequence"/>
</dbReference>
<evidence type="ECO:0000313" key="6">
    <source>
        <dbReference type="EMBL" id="MDP4300777.1"/>
    </source>
</evidence>
<evidence type="ECO:0000313" key="7">
    <source>
        <dbReference type="Proteomes" id="UP001235760"/>
    </source>
</evidence>
<keyword evidence="1" id="KW-0805">Transcription regulation</keyword>
<protein>
    <submittedName>
        <fullName evidence="6">GntR family transcriptional regulator</fullName>
    </submittedName>
</protein>
<dbReference type="InterPro" id="IPR011711">
    <property type="entry name" value="GntR_C"/>
</dbReference>
<evidence type="ECO:0000259" key="5">
    <source>
        <dbReference type="PROSITE" id="PS50949"/>
    </source>
</evidence>
<dbReference type="PANTHER" id="PTHR43537">
    <property type="entry name" value="TRANSCRIPTIONAL REGULATOR, GNTR FAMILY"/>
    <property type="match status" value="1"/>
</dbReference>
<dbReference type="InterPro" id="IPR036390">
    <property type="entry name" value="WH_DNA-bd_sf"/>
</dbReference>
<dbReference type="InterPro" id="IPR008920">
    <property type="entry name" value="TF_FadR/GntR_C"/>
</dbReference>
<dbReference type="SUPFAM" id="SSF48008">
    <property type="entry name" value="GntR ligand-binding domain-like"/>
    <property type="match status" value="1"/>
</dbReference>
<dbReference type="Pfam" id="PF00392">
    <property type="entry name" value="GntR"/>
    <property type="match status" value="1"/>
</dbReference>
<dbReference type="SUPFAM" id="SSF46785">
    <property type="entry name" value="Winged helix' DNA-binding domain"/>
    <property type="match status" value="1"/>
</dbReference>
<keyword evidence="7" id="KW-1185">Reference proteome</keyword>
<evidence type="ECO:0000256" key="1">
    <source>
        <dbReference type="ARBA" id="ARBA00023015"/>
    </source>
</evidence>
<dbReference type="SMART" id="SM00895">
    <property type="entry name" value="FCD"/>
    <property type="match status" value="1"/>
</dbReference>
<dbReference type="Gene3D" id="1.20.120.530">
    <property type="entry name" value="GntR ligand-binding domain-like"/>
    <property type="match status" value="1"/>
</dbReference>
<dbReference type="PANTHER" id="PTHR43537:SF53">
    <property type="entry name" value="HTH-TYPE TRANSCRIPTIONAL REPRESSOR NANR"/>
    <property type="match status" value="1"/>
</dbReference>
<dbReference type="PROSITE" id="PS50949">
    <property type="entry name" value="HTH_GNTR"/>
    <property type="match status" value="1"/>
</dbReference>
<organism evidence="6 7">
    <name type="scientific">Leptothrix discophora</name>
    <dbReference type="NCBI Taxonomy" id="89"/>
    <lineage>
        <taxon>Bacteria</taxon>
        <taxon>Pseudomonadati</taxon>
        <taxon>Pseudomonadota</taxon>
        <taxon>Betaproteobacteria</taxon>
        <taxon>Burkholderiales</taxon>
        <taxon>Sphaerotilaceae</taxon>
        <taxon>Leptothrix</taxon>
    </lineage>
</organism>
<name>A0ABT9G2U8_LEPDI</name>
<sequence>MPAVRKPRNSRAAQVDEGLVDGAANADGPAPASITDRIVEAITTAIIERRLMPGTKLAEQQIADIFQVSRTLVRQALNQLSRDHLVTLEPARGAHVAQPSVEEAQQVFAVRGMLEAAMVRELCAVITDAQIAELRQHLRDESNAVVRTDVSGRTRLLADFHVKLARLLGNEVLAQLLADLLSRSSLISLMYQSAHSAEHSQAEHVEIVDALEQRDVRAAVRLMQQHLGNVERNLRLNPRVPDLASALRPAGLGEDLSPPADRPVDTPIEAPTVRARRRA</sequence>
<dbReference type="CDD" id="cd07377">
    <property type="entry name" value="WHTH_GntR"/>
    <property type="match status" value="1"/>
</dbReference>
<feature type="domain" description="HTH gntR-type" evidence="5">
    <location>
        <begin position="32"/>
        <end position="99"/>
    </location>
</feature>
<reference evidence="6 7" key="1">
    <citation type="submission" date="2023-08" db="EMBL/GenBank/DDBJ databases">
        <authorList>
            <person name="Roldan D.M."/>
            <person name="Menes R.J."/>
        </authorList>
    </citation>
    <scope>NUCLEOTIDE SEQUENCE [LARGE SCALE GENOMIC DNA]</scope>
    <source>
        <strain evidence="6 7">CCM 2812</strain>
    </source>
</reference>
<feature type="region of interest" description="Disordered" evidence="4">
    <location>
        <begin position="1"/>
        <end position="28"/>
    </location>
</feature>
<feature type="region of interest" description="Disordered" evidence="4">
    <location>
        <begin position="249"/>
        <end position="279"/>
    </location>
</feature>
<comment type="caution">
    <text evidence="6">The sequence shown here is derived from an EMBL/GenBank/DDBJ whole genome shotgun (WGS) entry which is preliminary data.</text>
</comment>
<evidence type="ECO:0000256" key="3">
    <source>
        <dbReference type="ARBA" id="ARBA00023163"/>
    </source>
</evidence>
<dbReference type="RefSeq" id="WP_305749340.1">
    <property type="nucleotide sequence ID" value="NZ_JAUZEE010000004.1"/>
</dbReference>
<keyword evidence="2" id="KW-0238">DNA-binding</keyword>
<dbReference type="EMBL" id="JAUZEE010000004">
    <property type="protein sequence ID" value="MDP4300777.1"/>
    <property type="molecule type" value="Genomic_DNA"/>
</dbReference>
<dbReference type="Pfam" id="PF07729">
    <property type="entry name" value="FCD"/>
    <property type="match status" value="1"/>
</dbReference>
<gene>
    <name evidence="6" type="ORF">Q8X39_09025</name>
</gene>
<dbReference type="InterPro" id="IPR000524">
    <property type="entry name" value="Tscrpt_reg_HTH_GntR"/>
</dbReference>
<keyword evidence="3" id="KW-0804">Transcription</keyword>
<dbReference type="SMART" id="SM00345">
    <property type="entry name" value="HTH_GNTR"/>
    <property type="match status" value="1"/>
</dbReference>
<proteinExistence type="predicted"/>
<dbReference type="Gene3D" id="1.10.10.10">
    <property type="entry name" value="Winged helix-like DNA-binding domain superfamily/Winged helix DNA-binding domain"/>
    <property type="match status" value="1"/>
</dbReference>
<accession>A0ABT9G2U8</accession>
<evidence type="ECO:0000256" key="2">
    <source>
        <dbReference type="ARBA" id="ARBA00023125"/>
    </source>
</evidence>